<protein>
    <submittedName>
        <fullName evidence="2">Uncharacterized protein</fullName>
    </submittedName>
</protein>
<dbReference type="EMBL" id="JAFCMP010000133">
    <property type="protein sequence ID" value="KAG5185431.1"/>
    <property type="molecule type" value="Genomic_DNA"/>
</dbReference>
<name>A0A835Z1Z8_9STRA</name>
<keyword evidence="1" id="KW-1133">Transmembrane helix</keyword>
<feature type="transmembrane region" description="Helical" evidence="1">
    <location>
        <begin position="140"/>
        <end position="166"/>
    </location>
</feature>
<dbReference type="AlphaFoldDB" id="A0A835Z1Z8"/>
<organism evidence="2 3">
    <name type="scientific">Tribonema minus</name>
    <dbReference type="NCBI Taxonomy" id="303371"/>
    <lineage>
        <taxon>Eukaryota</taxon>
        <taxon>Sar</taxon>
        <taxon>Stramenopiles</taxon>
        <taxon>Ochrophyta</taxon>
        <taxon>PX clade</taxon>
        <taxon>Xanthophyceae</taxon>
        <taxon>Tribonematales</taxon>
        <taxon>Tribonemataceae</taxon>
        <taxon>Tribonema</taxon>
    </lineage>
</organism>
<dbReference type="Proteomes" id="UP000664859">
    <property type="component" value="Unassembled WGS sequence"/>
</dbReference>
<keyword evidence="1" id="KW-0812">Transmembrane</keyword>
<feature type="transmembrane region" description="Helical" evidence="1">
    <location>
        <begin position="114"/>
        <end position="134"/>
    </location>
</feature>
<comment type="caution">
    <text evidence="2">The sequence shown here is derived from an EMBL/GenBank/DDBJ whole genome shotgun (WGS) entry which is preliminary data.</text>
</comment>
<dbReference type="InterPro" id="IPR011047">
    <property type="entry name" value="Quinoprotein_ADH-like_sf"/>
</dbReference>
<evidence type="ECO:0000313" key="2">
    <source>
        <dbReference type="EMBL" id="KAG5185431.1"/>
    </source>
</evidence>
<keyword evidence="3" id="KW-1185">Reference proteome</keyword>
<evidence type="ECO:0000313" key="3">
    <source>
        <dbReference type="Proteomes" id="UP000664859"/>
    </source>
</evidence>
<evidence type="ECO:0000256" key="1">
    <source>
        <dbReference type="SAM" id="Phobius"/>
    </source>
</evidence>
<gene>
    <name evidence="2" type="ORF">JKP88DRAFT_289297</name>
</gene>
<dbReference type="SUPFAM" id="SSF50998">
    <property type="entry name" value="Quinoprotein alcohol dehydrogenase-like"/>
    <property type="match status" value="1"/>
</dbReference>
<reference evidence="2" key="1">
    <citation type="submission" date="2021-02" db="EMBL/GenBank/DDBJ databases">
        <title>First Annotated Genome of the Yellow-green Alga Tribonema minus.</title>
        <authorList>
            <person name="Mahan K.M."/>
        </authorList>
    </citation>
    <scope>NUCLEOTIDE SEQUENCE</scope>
    <source>
        <strain evidence="2">UTEX B ZZ1240</strain>
    </source>
</reference>
<keyword evidence="1" id="KW-0472">Membrane</keyword>
<sequence>MGDGSLWVWAAPRRRFGHRGRALRSGGGGGSGGAAITHIAVGNAHVLSADDAGEVRIYSAGTLRLQRVLRAGARVKSVCLRQPAAAATADADGDGDRGGDDGGRLYLGLSDGTVATALLPLLLPPVLLLLWPLAESAAVVPAAAAAAAAATAAAAAAAAAATVLLLRPALLPLLLLLRPSRLRPAEQLQRKPAKQLCHVA</sequence>
<proteinExistence type="predicted"/>
<accession>A0A835Z1Z8</accession>